<reference evidence="4 5" key="1">
    <citation type="submission" date="2019-08" db="EMBL/GenBank/DDBJ databases">
        <title>In-depth cultivation of the pig gut microbiome towards novel bacterial diversity and tailored functional studies.</title>
        <authorList>
            <person name="Wylensek D."/>
            <person name="Hitch T.C.A."/>
            <person name="Clavel T."/>
        </authorList>
    </citation>
    <scope>NUCLEOTIDE SEQUENCE [LARGE SCALE GENOMIC DNA]</scope>
    <source>
        <strain evidence="4 5">SM-530-WT-4B</strain>
    </source>
</reference>
<gene>
    <name evidence="4" type="ORF">FYJ74_09395</name>
</gene>
<evidence type="ECO:0000256" key="2">
    <source>
        <dbReference type="ARBA" id="ARBA00023239"/>
    </source>
</evidence>
<sequence length="168" mass="18806">MIREHIQGKAWKFGSNVSTDSIAPGRLISLRANPPEYAKHLLEDSRPEFIKNVKKDDFIVADKNFGCGSSREIAPLIIKEAGVGAVLAKSFGRIFYRNAINNGMILIECDTDKISDGEELFVDIANRVILKPNDPSFKMPFTLSDKEIKIVSEDGLLNYIEKYNSLDI</sequence>
<dbReference type="Gene3D" id="3.20.19.10">
    <property type="entry name" value="Aconitase, domain 4"/>
    <property type="match status" value="1"/>
</dbReference>
<dbReference type="InterPro" id="IPR000573">
    <property type="entry name" value="AconitaseA/IPMdHydase_ssu_swvl"/>
</dbReference>
<proteinExistence type="inferred from homology"/>
<dbReference type="InterPro" id="IPR011827">
    <property type="entry name" value="LeuD_type2/HacB/DmdB"/>
</dbReference>
<comment type="caution">
    <text evidence="4">The sequence shown here is derived from an EMBL/GenBank/DDBJ whole genome shotgun (WGS) entry which is preliminary data.</text>
</comment>
<evidence type="ECO:0000313" key="4">
    <source>
        <dbReference type="EMBL" id="MST56243.1"/>
    </source>
</evidence>
<keyword evidence="5" id="KW-1185">Reference proteome</keyword>
<dbReference type="InterPro" id="IPR015928">
    <property type="entry name" value="Aconitase/3IPM_dehydase_swvl"/>
</dbReference>
<dbReference type="AlphaFoldDB" id="A0A6L5YDT1"/>
<name>A0A6L5YDT1_9BACT</name>
<evidence type="ECO:0000259" key="3">
    <source>
        <dbReference type="Pfam" id="PF00694"/>
    </source>
</evidence>
<dbReference type="RefSeq" id="WP_154529325.1">
    <property type="nucleotide sequence ID" value="NZ_VUNH01000010.1"/>
</dbReference>
<dbReference type="SUPFAM" id="SSF52016">
    <property type="entry name" value="LeuD/IlvD-like"/>
    <property type="match status" value="1"/>
</dbReference>
<organism evidence="4 5">
    <name type="scientific">Pyramidobacter porci</name>
    <dbReference type="NCBI Taxonomy" id="2605789"/>
    <lineage>
        <taxon>Bacteria</taxon>
        <taxon>Thermotogati</taxon>
        <taxon>Synergistota</taxon>
        <taxon>Synergistia</taxon>
        <taxon>Synergistales</taxon>
        <taxon>Dethiosulfovibrionaceae</taxon>
        <taxon>Pyramidobacter</taxon>
    </lineage>
</organism>
<evidence type="ECO:0000256" key="1">
    <source>
        <dbReference type="ARBA" id="ARBA00009869"/>
    </source>
</evidence>
<dbReference type="NCBIfam" id="TIGR02087">
    <property type="entry name" value="LEUD_arch"/>
    <property type="match status" value="1"/>
</dbReference>
<comment type="similarity">
    <text evidence="1">Belongs to the LeuD family. LeuD type 2 subfamily.</text>
</comment>
<dbReference type="EMBL" id="VUNH01000010">
    <property type="protein sequence ID" value="MST56243.1"/>
    <property type="molecule type" value="Genomic_DNA"/>
</dbReference>
<dbReference type="InterPro" id="IPR050075">
    <property type="entry name" value="LeuD"/>
</dbReference>
<feature type="domain" description="Aconitase A/isopropylmalate dehydratase small subunit swivel" evidence="3">
    <location>
        <begin position="56"/>
        <end position="109"/>
    </location>
</feature>
<dbReference type="GO" id="GO:0016836">
    <property type="term" value="F:hydro-lyase activity"/>
    <property type="evidence" value="ECO:0007669"/>
    <property type="project" value="InterPro"/>
</dbReference>
<dbReference type="PANTHER" id="PTHR43345:SF2">
    <property type="entry name" value="3-ISOPROPYLMALATE DEHYDRATASE SMALL SUBUNIT 1"/>
    <property type="match status" value="1"/>
</dbReference>
<accession>A0A6L5YDT1</accession>
<dbReference type="Proteomes" id="UP000473699">
    <property type="component" value="Unassembled WGS sequence"/>
</dbReference>
<keyword evidence="2" id="KW-0456">Lyase</keyword>
<evidence type="ECO:0000313" key="5">
    <source>
        <dbReference type="Proteomes" id="UP000473699"/>
    </source>
</evidence>
<dbReference type="PANTHER" id="PTHR43345">
    <property type="entry name" value="3-ISOPROPYLMALATE DEHYDRATASE SMALL SUBUNIT 2-RELATED-RELATED"/>
    <property type="match status" value="1"/>
</dbReference>
<protein>
    <submittedName>
        <fullName evidence="4">3-isopropylmalate dehydratase</fullName>
    </submittedName>
</protein>
<dbReference type="Pfam" id="PF00694">
    <property type="entry name" value="Aconitase_C"/>
    <property type="match status" value="1"/>
</dbReference>